<sequence>MGKKSNFFKILKSRIDGLRIELKILAIITFTSILLYEFWLNKIPAANSFFYDFGIVCLKLSYSYISAFIFYFLVVYAPKERKKVRALRFLNNKIHVMKNLTALMIQRICDESGNPINNPDNLSLEEIKRYCESISINHPIRNIRTGEIVHPNMYEYIQEKSQKIKTSLDQLISLHELLDDELFHRFSNMSDIIARELTFEIYGMNIPNLKFLGEGLYNLNCEKKKMYTYFNSKYYPRYYFQYLLKN</sequence>
<accession>A0A7Y8Y3E6</accession>
<feature type="transmembrane region" description="Helical" evidence="1">
    <location>
        <begin position="60"/>
        <end position="78"/>
    </location>
</feature>
<evidence type="ECO:0000313" key="3">
    <source>
        <dbReference type="Proteomes" id="UP000535020"/>
    </source>
</evidence>
<evidence type="ECO:0000256" key="1">
    <source>
        <dbReference type="SAM" id="Phobius"/>
    </source>
</evidence>
<keyword evidence="1" id="KW-0812">Transmembrane</keyword>
<gene>
    <name evidence="2" type="ORF">HZF10_12605</name>
</gene>
<dbReference type="RefSeq" id="WP_176006577.1">
    <property type="nucleotide sequence ID" value="NZ_JABWMI010000014.1"/>
</dbReference>
<keyword evidence="1" id="KW-0472">Membrane</keyword>
<name>A0A7Y8Y3E6_9FLAO</name>
<dbReference type="EMBL" id="JACBJI010000005">
    <property type="protein sequence ID" value="NYA71766.1"/>
    <property type="molecule type" value="Genomic_DNA"/>
</dbReference>
<feature type="transmembrane region" description="Helical" evidence="1">
    <location>
        <begin position="20"/>
        <end position="40"/>
    </location>
</feature>
<keyword evidence="3" id="KW-1185">Reference proteome</keyword>
<evidence type="ECO:0000313" key="2">
    <source>
        <dbReference type="EMBL" id="NYA71766.1"/>
    </source>
</evidence>
<comment type="caution">
    <text evidence="2">The sequence shown here is derived from an EMBL/GenBank/DDBJ whole genome shotgun (WGS) entry which is preliminary data.</text>
</comment>
<protein>
    <submittedName>
        <fullName evidence="2">Uncharacterized protein</fullName>
    </submittedName>
</protein>
<dbReference type="AlphaFoldDB" id="A0A7Y8Y3E6"/>
<reference evidence="2 3" key="1">
    <citation type="submission" date="2020-07" db="EMBL/GenBank/DDBJ databases">
        <authorList>
            <person name="Sun Q."/>
        </authorList>
    </citation>
    <scope>NUCLEOTIDE SEQUENCE [LARGE SCALE GENOMIC DNA]</scope>
    <source>
        <strain evidence="2 3">MAH-1</strain>
    </source>
</reference>
<keyword evidence="1" id="KW-1133">Transmembrane helix</keyword>
<organism evidence="2 3">
    <name type="scientific">Flavobacterium agri</name>
    <dbReference type="NCBI Taxonomy" id="2743471"/>
    <lineage>
        <taxon>Bacteria</taxon>
        <taxon>Pseudomonadati</taxon>
        <taxon>Bacteroidota</taxon>
        <taxon>Flavobacteriia</taxon>
        <taxon>Flavobacteriales</taxon>
        <taxon>Flavobacteriaceae</taxon>
        <taxon>Flavobacterium</taxon>
    </lineage>
</organism>
<proteinExistence type="predicted"/>
<dbReference type="Proteomes" id="UP000535020">
    <property type="component" value="Unassembled WGS sequence"/>
</dbReference>